<comment type="caution">
    <text evidence="1">The sequence shown here is derived from an EMBL/GenBank/DDBJ whole genome shotgun (WGS) entry which is preliminary data.</text>
</comment>
<reference evidence="1" key="1">
    <citation type="submission" date="2021-01" db="EMBL/GenBank/DDBJ databases">
        <title>Whole genome shotgun sequence of Sinosporangium siamense NBRC 109515.</title>
        <authorList>
            <person name="Komaki H."/>
            <person name="Tamura T."/>
        </authorList>
    </citation>
    <scope>NUCLEOTIDE SEQUENCE</scope>
    <source>
        <strain evidence="1">NBRC 109515</strain>
    </source>
</reference>
<protein>
    <submittedName>
        <fullName evidence="1">Uncharacterized protein</fullName>
    </submittedName>
</protein>
<keyword evidence="2" id="KW-1185">Reference proteome</keyword>
<sequence length="71" mass="7641">MAKIIDRSALPYHAHVENTCIIDLIQAVAARPPIKAPGKCDDIFAGSGELIQNRGHDVRTEVSIPPGFHAP</sequence>
<evidence type="ECO:0000313" key="1">
    <source>
        <dbReference type="EMBL" id="GII96987.1"/>
    </source>
</evidence>
<proteinExistence type="predicted"/>
<organism evidence="1 2">
    <name type="scientific">Sinosporangium siamense</name>
    <dbReference type="NCBI Taxonomy" id="1367973"/>
    <lineage>
        <taxon>Bacteria</taxon>
        <taxon>Bacillati</taxon>
        <taxon>Actinomycetota</taxon>
        <taxon>Actinomycetes</taxon>
        <taxon>Streptosporangiales</taxon>
        <taxon>Streptosporangiaceae</taxon>
        <taxon>Sinosporangium</taxon>
    </lineage>
</organism>
<dbReference type="Proteomes" id="UP000606172">
    <property type="component" value="Unassembled WGS sequence"/>
</dbReference>
<gene>
    <name evidence="1" type="ORF">Ssi02_72180</name>
</gene>
<dbReference type="AlphaFoldDB" id="A0A919RPP0"/>
<accession>A0A919RPP0</accession>
<dbReference type="EMBL" id="BOOW01000053">
    <property type="protein sequence ID" value="GII96987.1"/>
    <property type="molecule type" value="Genomic_DNA"/>
</dbReference>
<name>A0A919RPP0_9ACTN</name>
<evidence type="ECO:0000313" key="2">
    <source>
        <dbReference type="Proteomes" id="UP000606172"/>
    </source>
</evidence>